<gene>
    <name evidence="2" type="ORF">H6G72_15075</name>
</gene>
<dbReference type="Proteomes" id="UP000641954">
    <property type="component" value="Unassembled WGS sequence"/>
</dbReference>
<name>A0ABR8EHV5_9CYAN</name>
<dbReference type="EMBL" id="JACJSK010000019">
    <property type="protein sequence ID" value="MBD2545132.1"/>
    <property type="molecule type" value="Genomic_DNA"/>
</dbReference>
<proteinExistence type="predicted"/>
<evidence type="ECO:0000313" key="2">
    <source>
        <dbReference type="EMBL" id="MBD2545132.1"/>
    </source>
</evidence>
<feature type="transmembrane region" description="Helical" evidence="1">
    <location>
        <begin position="90"/>
        <end position="117"/>
    </location>
</feature>
<sequence length="222" mass="24927">MLEKILNFITPGPLNERFGFGARVFSSWISLGLGLGLVNILISGLGGTLSWETVVGGFIGGLVLSCGYGLIGVGIDFIRGRRVEYPGWYWWVFPIATFLSILLSLTFGLFGIFLAFAGIKLPKLPDFGDMPQPSNIDPDKFRQELGKMKVEDLLKDFGKKLEQLDNQSQLNPEEKKVVKKIRGLDRAKLRSRLQEILIDDEREILFILLLKLLGFVQKKPKI</sequence>
<evidence type="ECO:0000313" key="3">
    <source>
        <dbReference type="Proteomes" id="UP000641954"/>
    </source>
</evidence>
<organism evidence="2 3">
    <name type="scientific">Planktothricoides raciborskii FACHB-1370</name>
    <dbReference type="NCBI Taxonomy" id="2949576"/>
    <lineage>
        <taxon>Bacteria</taxon>
        <taxon>Bacillati</taxon>
        <taxon>Cyanobacteriota</taxon>
        <taxon>Cyanophyceae</taxon>
        <taxon>Oscillatoriophycideae</taxon>
        <taxon>Oscillatoriales</taxon>
        <taxon>Oscillatoriaceae</taxon>
        <taxon>Planktothricoides</taxon>
    </lineage>
</organism>
<keyword evidence="1" id="KW-1133">Transmembrane helix</keyword>
<keyword evidence="1" id="KW-0472">Membrane</keyword>
<reference evidence="2 3" key="1">
    <citation type="journal article" date="2020" name="ISME J.">
        <title>Comparative genomics reveals insights into cyanobacterial evolution and habitat adaptation.</title>
        <authorList>
            <person name="Chen M.Y."/>
            <person name="Teng W.K."/>
            <person name="Zhao L."/>
            <person name="Hu C.X."/>
            <person name="Zhou Y.K."/>
            <person name="Han B.P."/>
            <person name="Song L.R."/>
            <person name="Shu W.S."/>
        </authorList>
    </citation>
    <scope>NUCLEOTIDE SEQUENCE [LARGE SCALE GENOMIC DNA]</scope>
    <source>
        <strain evidence="2 3">FACHB-1370</strain>
    </source>
</reference>
<protein>
    <submittedName>
        <fullName evidence="2">Uncharacterized protein</fullName>
    </submittedName>
</protein>
<dbReference type="RefSeq" id="WP_190878938.1">
    <property type="nucleotide sequence ID" value="NZ_JACJSK010000019.1"/>
</dbReference>
<feature type="transmembrane region" description="Helical" evidence="1">
    <location>
        <begin position="54"/>
        <end position="78"/>
    </location>
</feature>
<evidence type="ECO:0000256" key="1">
    <source>
        <dbReference type="SAM" id="Phobius"/>
    </source>
</evidence>
<accession>A0ABR8EHV5</accession>
<comment type="caution">
    <text evidence="2">The sequence shown here is derived from an EMBL/GenBank/DDBJ whole genome shotgun (WGS) entry which is preliminary data.</text>
</comment>
<feature type="transmembrane region" description="Helical" evidence="1">
    <location>
        <begin position="20"/>
        <end position="42"/>
    </location>
</feature>
<keyword evidence="1" id="KW-0812">Transmembrane</keyword>
<keyword evidence="3" id="KW-1185">Reference proteome</keyword>